<evidence type="ECO:0000259" key="5">
    <source>
        <dbReference type="Pfam" id="PF07993"/>
    </source>
</evidence>
<dbReference type="CDD" id="cd09071">
    <property type="entry name" value="FAR_C"/>
    <property type="match status" value="1"/>
</dbReference>
<keyword evidence="3" id="KW-0443">Lipid metabolism</keyword>
<name>A0A3S9HPV3_9BURK</name>
<sequence>MKNLASELSVAQQLAGKRVLITGTTGFLAKVLLEKLIRDVPSIKQFVLVIRGSKKYNNAAERFEREILSSSIFDRLREEQAQYLADVVNNKIVFVTGEVTEPLFGLGQLKFNQLANTVDIVVNCAASVNFREALDQALEINALSVHKLAALVRMAGNIPLIHVSTCYVNGYQEGQMSEQLHASTSKLIPQHADGYYEVQPLISELLRKIAAVKRNCLNADDLPQALTELGIQEAHRYGWNDTYTFTKWIGEQIACREMQGKTLSIVRPSIIESTLSEPAAGWIEGVKVGDALILAYARGKTSFFPANPKAVIDLIPADLVANSIILAMTEALHSPHQRRIYQSCSGSRNPIILGDLIQIIQTACKRDWRSYERLFHRQPGSDFRCVSRPVFLLTMSAMKLALDTVCFARKCLGMKQSFARLESFNTTHNLAVVFSFYTSPNYIFQNNKLRELEQRMGKSDRSMFAIDPERINWSKYMGNIHLAGLNRYALKDKRRDKNSDAKLAPEAVNTVTANIA</sequence>
<proteinExistence type="inferred from homology"/>
<dbReference type="EMBL" id="CP034464">
    <property type="protein sequence ID" value="AZP14117.1"/>
    <property type="molecule type" value="Genomic_DNA"/>
</dbReference>
<evidence type="ECO:0000313" key="6">
    <source>
        <dbReference type="EMBL" id="AZP14117.1"/>
    </source>
</evidence>
<dbReference type="GO" id="GO:0080019">
    <property type="term" value="F:alcohol-forming very long-chain fatty acyl-CoA reductase activity"/>
    <property type="evidence" value="ECO:0007669"/>
    <property type="project" value="InterPro"/>
</dbReference>
<dbReference type="AlphaFoldDB" id="A0A3S9HPV3"/>
<comment type="similarity">
    <text evidence="1">Belongs to the fatty acyl-CoA reductase family.</text>
</comment>
<dbReference type="RefSeq" id="WP_126129478.1">
    <property type="nucleotide sequence ID" value="NZ_CP034464.1"/>
</dbReference>
<dbReference type="KEGG" id="upv:EJN92_20205"/>
<dbReference type="InterPro" id="IPR026055">
    <property type="entry name" value="FAR"/>
</dbReference>
<evidence type="ECO:0000259" key="4">
    <source>
        <dbReference type="Pfam" id="PF03015"/>
    </source>
</evidence>
<evidence type="ECO:0000256" key="3">
    <source>
        <dbReference type="ARBA" id="ARBA00023098"/>
    </source>
</evidence>
<dbReference type="PANTHER" id="PTHR11011">
    <property type="entry name" value="MALE STERILITY PROTEIN 2-RELATED"/>
    <property type="match status" value="1"/>
</dbReference>
<protein>
    <submittedName>
        <fullName evidence="6">Dehydrogenase</fullName>
    </submittedName>
</protein>
<dbReference type="CDD" id="cd05236">
    <property type="entry name" value="FAR-N_SDR_e"/>
    <property type="match status" value="1"/>
</dbReference>
<organism evidence="6 7">
    <name type="scientific">Undibacterium parvum</name>
    <dbReference type="NCBI Taxonomy" id="401471"/>
    <lineage>
        <taxon>Bacteria</taxon>
        <taxon>Pseudomonadati</taxon>
        <taxon>Pseudomonadota</taxon>
        <taxon>Betaproteobacteria</taxon>
        <taxon>Burkholderiales</taxon>
        <taxon>Oxalobacteraceae</taxon>
        <taxon>Undibacterium</taxon>
    </lineage>
</organism>
<dbReference type="Pfam" id="PF07993">
    <property type="entry name" value="NAD_binding_4"/>
    <property type="match status" value="1"/>
</dbReference>
<dbReference type="SUPFAM" id="SSF51735">
    <property type="entry name" value="NAD(P)-binding Rossmann-fold domains"/>
    <property type="match status" value="1"/>
</dbReference>
<reference evidence="6 7" key="1">
    <citation type="journal article" date="2011" name="Int. J. Syst. Evol. Microbiol.">
        <title>Description of Undibacterium oligocarboniphilum sp. nov., isolated from purified water, and Undibacterium pigrum strain CCUG 49012 as the type strain of Undibacterium parvum sp. nov., and emended descriptions of the genus Undibacterium and the species Undibacterium pigrum.</title>
        <authorList>
            <person name="Eder W."/>
            <person name="Wanner G."/>
            <person name="Ludwig W."/>
            <person name="Busse H.J."/>
            <person name="Ziemke-Kageler F."/>
            <person name="Lang E."/>
        </authorList>
    </citation>
    <scope>NUCLEOTIDE SEQUENCE [LARGE SCALE GENOMIC DNA]</scope>
    <source>
        <strain evidence="6 7">DSM 23061</strain>
    </source>
</reference>
<keyword evidence="7" id="KW-1185">Reference proteome</keyword>
<evidence type="ECO:0000313" key="7">
    <source>
        <dbReference type="Proteomes" id="UP000275663"/>
    </source>
</evidence>
<feature type="domain" description="Thioester reductase (TE)" evidence="5">
    <location>
        <begin position="21"/>
        <end position="324"/>
    </location>
</feature>
<dbReference type="InterPro" id="IPR013120">
    <property type="entry name" value="FAR_NAD-bd"/>
</dbReference>
<dbReference type="Pfam" id="PF03015">
    <property type="entry name" value="Sterile"/>
    <property type="match status" value="1"/>
</dbReference>
<dbReference type="GO" id="GO:0035336">
    <property type="term" value="P:long-chain fatty-acyl-CoA metabolic process"/>
    <property type="evidence" value="ECO:0007669"/>
    <property type="project" value="TreeGrafter"/>
</dbReference>
<dbReference type="Proteomes" id="UP000275663">
    <property type="component" value="Chromosome"/>
</dbReference>
<feature type="domain" description="Fatty acyl-CoA reductase C-terminal" evidence="4">
    <location>
        <begin position="409"/>
        <end position="492"/>
    </location>
</feature>
<dbReference type="InterPro" id="IPR036291">
    <property type="entry name" value="NAD(P)-bd_dom_sf"/>
</dbReference>
<accession>A0A3S9HPV3</accession>
<dbReference type="PANTHER" id="PTHR11011:SF45">
    <property type="entry name" value="FATTY ACYL-COA REDUCTASE CG8306-RELATED"/>
    <property type="match status" value="1"/>
</dbReference>
<dbReference type="OrthoDB" id="6286537at2"/>
<evidence type="ECO:0000256" key="1">
    <source>
        <dbReference type="ARBA" id="ARBA00005928"/>
    </source>
</evidence>
<gene>
    <name evidence="6" type="ORF">EJN92_20205</name>
</gene>
<evidence type="ECO:0000256" key="2">
    <source>
        <dbReference type="ARBA" id="ARBA00022516"/>
    </source>
</evidence>
<keyword evidence="2" id="KW-0444">Lipid biosynthesis</keyword>
<dbReference type="Gene3D" id="3.40.50.720">
    <property type="entry name" value="NAD(P)-binding Rossmann-like Domain"/>
    <property type="match status" value="1"/>
</dbReference>
<dbReference type="InterPro" id="IPR033640">
    <property type="entry name" value="FAR_C"/>
</dbReference>